<evidence type="ECO:0000313" key="2">
    <source>
        <dbReference type="EMBL" id="CAC5357536.1"/>
    </source>
</evidence>
<evidence type="ECO:0000313" key="3">
    <source>
        <dbReference type="Proteomes" id="UP000507470"/>
    </source>
</evidence>
<dbReference type="AlphaFoldDB" id="A0A6J7ZXC5"/>
<reference evidence="2 3" key="1">
    <citation type="submission" date="2020-06" db="EMBL/GenBank/DDBJ databases">
        <authorList>
            <person name="Li R."/>
            <person name="Bekaert M."/>
        </authorList>
    </citation>
    <scope>NUCLEOTIDE SEQUENCE [LARGE SCALE GENOMIC DNA]</scope>
    <source>
        <strain evidence="3">wild</strain>
    </source>
</reference>
<feature type="region of interest" description="Disordered" evidence="1">
    <location>
        <begin position="206"/>
        <end position="295"/>
    </location>
</feature>
<gene>
    <name evidence="2" type="ORF">MCOR_1180</name>
</gene>
<feature type="compositionally biased region" description="Basic and acidic residues" evidence="1">
    <location>
        <begin position="206"/>
        <end position="230"/>
    </location>
</feature>
<proteinExistence type="predicted"/>
<sequence>MLIYHLIQIAHKDSPKGYSDVVRDLAITFCRISKGLHIFEKSDGILKTQPLDWNPNNLYYSPCNTGKRNEKHQDQKLVDNLLFYCESKSIPIPCALQQVVKAYYLELEGLLEKPHVQQSLKQIGVSHHYEKGPKKLNNDSTINTDNETNQVPQVVPFIPRQLPAKTIQLALSDSHTSLSEISCQKLDFQLSSSFTKRAQCLKVSDDLPSKDGRIQERKRAISEERSDKRSGLQVGNESQASTSSITRCNGKTTPSSHSDVDQNVNSTVNTEEEVDQDPSSNRIPVPDNIQDADTSNDELIGSEDKILNHLLEYIDTYMSCYNLDEELEYIDRQFKIVGNIINVMNHANFNV</sequence>
<keyword evidence="3" id="KW-1185">Reference proteome</keyword>
<name>A0A6J7ZXC5_MYTCO</name>
<feature type="compositionally biased region" description="Polar residues" evidence="1">
    <location>
        <begin position="233"/>
        <end position="269"/>
    </location>
</feature>
<evidence type="ECO:0000256" key="1">
    <source>
        <dbReference type="SAM" id="MobiDB-lite"/>
    </source>
</evidence>
<dbReference type="OrthoDB" id="10436223at2759"/>
<dbReference type="Proteomes" id="UP000507470">
    <property type="component" value="Unassembled WGS sequence"/>
</dbReference>
<organism evidence="2 3">
    <name type="scientific">Mytilus coruscus</name>
    <name type="common">Sea mussel</name>
    <dbReference type="NCBI Taxonomy" id="42192"/>
    <lineage>
        <taxon>Eukaryota</taxon>
        <taxon>Metazoa</taxon>
        <taxon>Spiralia</taxon>
        <taxon>Lophotrochozoa</taxon>
        <taxon>Mollusca</taxon>
        <taxon>Bivalvia</taxon>
        <taxon>Autobranchia</taxon>
        <taxon>Pteriomorphia</taxon>
        <taxon>Mytilida</taxon>
        <taxon>Mytiloidea</taxon>
        <taxon>Mytilidae</taxon>
        <taxon>Mytilinae</taxon>
        <taxon>Mytilus</taxon>
    </lineage>
</organism>
<accession>A0A6J7ZXC5</accession>
<protein>
    <submittedName>
        <fullName evidence="2">Uncharacterized protein</fullName>
    </submittedName>
</protein>
<dbReference type="EMBL" id="CACVKT020000204">
    <property type="protein sequence ID" value="CAC5357536.1"/>
    <property type="molecule type" value="Genomic_DNA"/>
</dbReference>